<dbReference type="Gene3D" id="3.60.10.10">
    <property type="entry name" value="Endonuclease/exonuclease/phosphatase"/>
    <property type="match status" value="1"/>
</dbReference>
<organism evidence="2 3">
    <name type="scientific">Roseiarcus fermentans</name>
    <dbReference type="NCBI Taxonomy" id="1473586"/>
    <lineage>
        <taxon>Bacteria</taxon>
        <taxon>Pseudomonadati</taxon>
        <taxon>Pseudomonadota</taxon>
        <taxon>Alphaproteobacteria</taxon>
        <taxon>Hyphomicrobiales</taxon>
        <taxon>Roseiarcaceae</taxon>
        <taxon>Roseiarcus</taxon>
    </lineage>
</organism>
<dbReference type="GO" id="GO:0004527">
    <property type="term" value="F:exonuclease activity"/>
    <property type="evidence" value="ECO:0007669"/>
    <property type="project" value="UniProtKB-KW"/>
</dbReference>
<keyword evidence="2" id="KW-0255">Endonuclease</keyword>
<keyword evidence="2" id="KW-0540">Nuclease</keyword>
<dbReference type="GO" id="GO:0004519">
    <property type="term" value="F:endonuclease activity"/>
    <property type="evidence" value="ECO:0007669"/>
    <property type="project" value="UniProtKB-KW"/>
</dbReference>
<dbReference type="EMBL" id="QNRK01000032">
    <property type="protein sequence ID" value="RBP06240.1"/>
    <property type="molecule type" value="Genomic_DNA"/>
</dbReference>
<dbReference type="InterPro" id="IPR005135">
    <property type="entry name" value="Endo/exonuclease/phosphatase"/>
</dbReference>
<dbReference type="AlphaFoldDB" id="A0A366EX14"/>
<dbReference type="Proteomes" id="UP000253529">
    <property type="component" value="Unassembled WGS sequence"/>
</dbReference>
<sequence length="256" mass="28198">MKLICLNTWGGRAGRENLLGFFDAHRDADFFCLQEIWSAPYAGLEGAPAGGAPLAHDAIMVTGKQEIGARLGGHAAFFHPHHLDDYGLMTLVSKRLDVVESGDVFVHRERGYVPEGDIGHHARNVQFVTVATARGRVGVMNFHGLWNGRGKGDSDDRLAQSRRLVAFLAGRREPFVLCGDFNLAPGTQSLRMLEAAGLRNLVAEFGVASTRTRLYRRPERFADYVFVSPGVDVRAFAVLPDEVSDHVPLRLEFDLS</sequence>
<keyword evidence="3" id="KW-1185">Reference proteome</keyword>
<evidence type="ECO:0000313" key="2">
    <source>
        <dbReference type="EMBL" id="RBP06240.1"/>
    </source>
</evidence>
<dbReference type="RefSeq" id="WP_113891663.1">
    <property type="nucleotide sequence ID" value="NZ_QNRK01000032.1"/>
</dbReference>
<name>A0A366EX14_9HYPH</name>
<comment type="caution">
    <text evidence="2">The sequence shown here is derived from an EMBL/GenBank/DDBJ whole genome shotgun (WGS) entry which is preliminary data.</text>
</comment>
<protein>
    <submittedName>
        <fullName evidence="2">Endonuclease/exonuclease/phosphatase family protein</fullName>
    </submittedName>
</protein>
<dbReference type="Pfam" id="PF03372">
    <property type="entry name" value="Exo_endo_phos"/>
    <property type="match status" value="1"/>
</dbReference>
<accession>A0A366EX14</accession>
<gene>
    <name evidence="2" type="ORF">DFR50_13218</name>
</gene>
<proteinExistence type="predicted"/>
<evidence type="ECO:0000259" key="1">
    <source>
        <dbReference type="Pfam" id="PF03372"/>
    </source>
</evidence>
<evidence type="ECO:0000313" key="3">
    <source>
        <dbReference type="Proteomes" id="UP000253529"/>
    </source>
</evidence>
<keyword evidence="2" id="KW-0378">Hydrolase</keyword>
<dbReference type="InterPro" id="IPR036691">
    <property type="entry name" value="Endo/exonu/phosph_ase_sf"/>
</dbReference>
<dbReference type="SUPFAM" id="SSF56219">
    <property type="entry name" value="DNase I-like"/>
    <property type="match status" value="1"/>
</dbReference>
<dbReference type="OrthoDB" id="4446218at2"/>
<keyword evidence="2" id="KW-0269">Exonuclease</keyword>
<feature type="domain" description="Endonuclease/exonuclease/phosphatase" evidence="1">
    <location>
        <begin position="6"/>
        <end position="246"/>
    </location>
</feature>
<reference evidence="2 3" key="1">
    <citation type="submission" date="2018-06" db="EMBL/GenBank/DDBJ databases">
        <title>Genomic Encyclopedia of Type Strains, Phase IV (KMG-IV): sequencing the most valuable type-strain genomes for metagenomic binning, comparative biology and taxonomic classification.</title>
        <authorList>
            <person name="Goeker M."/>
        </authorList>
    </citation>
    <scope>NUCLEOTIDE SEQUENCE [LARGE SCALE GENOMIC DNA]</scope>
    <source>
        <strain evidence="2 3">DSM 24875</strain>
    </source>
</reference>